<dbReference type="GO" id="GO:0032259">
    <property type="term" value="P:methylation"/>
    <property type="evidence" value="ECO:0007669"/>
    <property type="project" value="UniProtKB-KW"/>
</dbReference>
<organism evidence="2 3">
    <name type="scientific">Actinoplanes italicus</name>
    <dbReference type="NCBI Taxonomy" id="113567"/>
    <lineage>
        <taxon>Bacteria</taxon>
        <taxon>Bacillati</taxon>
        <taxon>Actinomycetota</taxon>
        <taxon>Actinomycetes</taxon>
        <taxon>Micromonosporales</taxon>
        <taxon>Micromonosporaceae</taxon>
        <taxon>Actinoplanes</taxon>
    </lineage>
</organism>
<name>A0A2T0KF39_9ACTN</name>
<dbReference type="Gene3D" id="3.40.50.150">
    <property type="entry name" value="Vaccinia Virus protein VP39"/>
    <property type="match status" value="1"/>
</dbReference>
<dbReference type="AlphaFoldDB" id="A0A2T0KF39"/>
<comment type="caution">
    <text evidence="2">The sequence shown here is derived from an EMBL/GenBank/DDBJ whole genome shotgun (WGS) entry which is preliminary data.</text>
</comment>
<feature type="domain" description="Methyltransferase" evidence="1">
    <location>
        <begin position="52"/>
        <end position="142"/>
    </location>
</feature>
<evidence type="ECO:0000313" key="3">
    <source>
        <dbReference type="Proteomes" id="UP000239415"/>
    </source>
</evidence>
<accession>A0A2T0KF39</accession>
<dbReference type="EMBL" id="PVMZ01000005">
    <property type="protein sequence ID" value="PRX21983.1"/>
    <property type="molecule type" value="Genomic_DNA"/>
</dbReference>
<dbReference type="Pfam" id="PF13649">
    <property type="entry name" value="Methyltransf_25"/>
    <property type="match status" value="1"/>
</dbReference>
<dbReference type="Proteomes" id="UP000239415">
    <property type="component" value="Unassembled WGS sequence"/>
</dbReference>
<sequence>MVVSASAQTSSERPFYALHAGAYDLLITDPVDPWADAVHDRLTGAGRAPASILDAGCGTGRHAAGLIAKGHRVDLVDASAELLSLAARRCPSARTIRADLCEMTLPPAYDAVTCRGVLNDMITDRDRAAAVRSLAGCLRPGGLLFLDVREERASRERADGTLQRRQADLGDGAKLTFTTRTTWEQGTLRVEERYDVTRPGAPDQRAGYDFTMRPWTEPELRAVLRDSGLHHAEVSGGVGRRTADRLFVVAS</sequence>
<dbReference type="PANTHER" id="PTHR43464:SF23">
    <property type="entry name" value="JUVENILE HORMONE ACID O-METHYLTRANSFERASE"/>
    <property type="match status" value="1"/>
</dbReference>
<dbReference type="InterPro" id="IPR029063">
    <property type="entry name" value="SAM-dependent_MTases_sf"/>
</dbReference>
<dbReference type="PANTHER" id="PTHR43464">
    <property type="entry name" value="METHYLTRANSFERASE"/>
    <property type="match status" value="1"/>
</dbReference>
<reference evidence="2 3" key="1">
    <citation type="submission" date="2018-03" db="EMBL/GenBank/DDBJ databases">
        <title>Genomic Encyclopedia of Archaeal and Bacterial Type Strains, Phase II (KMG-II): from individual species to whole genera.</title>
        <authorList>
            <person name="Goeker M."/>
        </authorList>
    </citation>
    <scope>NUCLEOTIDE SEQUENCE [LARGE SCALE GENOMIC DNA]</scope>
    <source>
        <strain evidence="2 3">DSM 43146</strain>
    </source>
</reference>
<dbReference type="InterPro" id="IPR041698">
    <property type="entry name" value="Methyltransf_25"/>
</dbReference>
<dbReference type="GO" id="GO:0010420">
    <property type="term" value="F:polyprenyldihydroxybenzoate methyltransferase activity"/>
    <property type="evidence" value="ECO:0007669"/>
    <property type="project" value="TreeGrafter"/>
</dbReference>
<gene>
    <name evidence="2" type="ORF">CLV67_105160</name>
</gene>
<dbReference type="CDD" id="cd02440">
    <property type="entry name" value="AdoMet_MTases"/>
    <property type="match status" value="1"/>
</dbReference>
<dbReference type="SUPFAM" id="SSF53335">
    <property type="entry name" value="S-adenosyl-L-methionine-dependent methyltransferases"/>
    <property type="match status" value="1"/>
</dbReference>
<protein>
    <submittedName>
        <fullName evidence="2">Methyltransferase family protein</fullName>
    </submittedName>
</protein>
<evidence type="ECO:0000313" key="2">
    <source>
        <dbReference type="EMBL" id="PRX21983.1"/>
    </source>
</evidence>
<dbReference type="Gene3D" id="2.20.130.10">
    <property type="entry name" value="CAC2371-like domains"/>
    <property type="match status" value="1"/>
</dbReference>
<keyword evidence="3" id="KW-1185">Reference proteome</keyword>
<evidence type="ECO:0000259" key="1">
    <source>
        <dbReference type="Pfam" id="PF13649"/>
    </source>
</evidence>
<proteinExistence type="predicted"/>
<dbReference type="OrthoDB" id="7062303at2"/>
<keyword evidence="2" id="KW-0808">Transferase</keyword>
<keyword evidence="2" id="KW-0489">Methyltransferase</keyword>